<dbReference type="PANTHER" id="PTHR16305">
    <property type="entry name" value="TESTICULAR SOLUBLE ADENYLYL CYCLASE"/>
    <property type="match status" value="1"/>
</dbReference>
<evidence type="ECO:0000259" key="4">
    <source>
        <dbReference type="SMART" id="SM01043"/>
    </source>
</evidence>
<dbReference type="SMART" id="SM01043">
    <property type="entry name" value="BTAD"/>
    <property type="match status" value="1"/>
</dbReference>
<dbReference type="Gene3D" id="1.25.40.10">
    <property type="entry name" value="Tetratricopeptide repeat domain"/>
    <property type="match status" value="3"/>
</dbReference>
<dbReference type="STRING" id="138119.DSY3806"/>
<dbReference type="Pfam" id="PF13191">
    <property type="entry name" value="AAA_16"/>
    <property type="match status" value="1"/>
</dbReference>
<dbReference type="Gene3D" id="3.40.50.300">
    <property type="entry name" value="P-loop containing nucleotide triphosphate hydrolases"/>
    <property type="match status" value="1"/>
</dbReference>
<evidence type="ECO:0000256" key="1">
    <source>
        <dbReference type="ARBA" id="ARBA00022741"/>
    </source>
</evidence>
<dbReference type="SUPFAM" id="SSF52540">
    <property type="entry name" value="P-loop containing nucleoside triphosphate hydrolases"/>
    <property type="match status" value="1"/>
</dbReference>
<feature type="domain" description="Bacterial transcriptional activator" evidence="4">
    <location>
        <begin position="96"/>
        <end position="238"/>
    </location>
</feature>
<dbReference type="GO" id="GO:0004016">
    <property type="term" value="F:adenylate cyclase activity"/>
    <property type="evidence" value="ECO:0007669"/>
    <property type="project" value="TreeGrafter"/>
</dbReference>
<accession>Q24QU7</accession>
<dbReference type="InterPro" id="IPR041664">
    <property type="entry name" value="AAA_16"/>
</dbReference>
<evidence type="ECO:0000313" key="5">
    <source>
        <dbReference type="EMBL" id="BAE85595.1"/>
    </source>
</evidence>
<dbReference type="eggNOG" id="COG3629">
    <property type="taxonomic scope" value="Bacteria"/>
</dbReference>
<gene>
    <name evidence="5" type="ordered locus">DSY3806</name>
</gene>
<keyword evidence="2" id="KW-0067">ATP-binding</keyword>
<dbReference type="eggNOG" id="COG3899">
    <property type="taxonomic scope" value="Bacteria"/>
</dbReference>
<proteinExistence type="predicted"/>
<reference evidence="5 6" key="1">
    <citation type="journal article" date="2006" name="J. Bacteriol.">
        <title>Complete genome sequence of the dehalorespiring bacterium Desulfitobacterium hafniense Y51 and comparison with Dehalococcoides ethenogenes 195.</title>
        <authorList>
            <person name="Nonaka H."/>
            <person name="Keresztes G."/>
            <person name="Shinoda Y."/>
            <person name="Ikenaga Y."/>
            <person name="Abe M."/>
            <person name="Naito K."/>
            <person name="Inatomi K."/>
            <person name="Furukawa K."/>
            <person name="Inui M."/>
            <person name="Yukawa H."/>
        </authorList>
    </citation>
    <scope>NUCLEOTIDE SEQUENCE [LARGE SCALE GENOMIC DNA]</scope>
    <source>
        <strain evidence="5 6">Y51</strain>
    </source>
</reference>
<evidence type="ECO:0000313" key="6">
    <source>
        <dbReference type="Proteomes" id="UP000001946"/>
    </source>
</evidence>
<dbReference type="Pfam" id="PF03704">
    <property type="entry name" value="BTAD"/>
    <property type="match status" value="1"/>
</dbReference>
<dbReference type="InterPro" id="IPR027417">
    <property type="entry name" value="P-loop_NTPase"/>
</dbReference>
<dbReference type="GO" id="GO:0005737">
    <property type="term" value="C:cytoplasm"/>
    <property type="evidence" value="ECO:0007669"/>
    <property type="project" value="TreeGrafter"/>
</dbReference>
<keyword evidence="6" id="KW-1185">Reference proteome</keyword>
<dbReference type="InterPro" id="IPR016032">
    <property type="entry name" value="Sig_transdc_resp-reg_C-effctor"/>
</dbReference>
<dbReference type="HOGENOM" id="CLU_004435_1_1_9"/>
<dbReference type="GO" id="GO:0005524">
    <property type="term" value="F:ATP binding"/>
    <property type="evidence" value="ECO:0007669"/>
    <property type="project" value="UniProtKB-KW"/>
</dbReference>
<dbReference type="RefSeq" id="WP_011461392.1">
    <property type="nucleotide sequence ID" value="NC_007907.1"/>
</dbReference>
<dbReference type="AlphaFoldDB" id="Q24QU7"/>
<dbReference type="eggNOG" id="COG0457">
    <property type="taxonomic scope" value="Bacteria"/>
</dbReference>
<keyword evidence="1" id="KW-0547">Nucleotide-binding</keyword>
<name>Q24QU7_DESHY</name>
<dbReference type="SUPFAM" id="SSF46894">
    <property type="entry name" value="C-terminal effector domain of the bipartite response regulators"/>
    <property type="match status" value="1"/>
</dbReference>
<dbReference type="PANTHER" id="PTHR16305:SF35">
    <property type="entry name" value="TRANSCRIPTIONAL ACTIVATOR DOMAIN"/>
    <property type="match status" value="1"/>
</dbReference>
<evidence type="ECO:0000256" key="3">
    <source>
        <dbReference type="PROSITE-ProRule" id="PRU00339"/>
    </source>
</evidence>
<dbReference type="SUPFAM" id="SSF48452">
    <property type="entry name" value="TPR-like"/>
    <property type="match status" value="2"/>
</dbReference>
<dbReference type="InterPro" id="IPR019734">
    <property type="entry name" value="TPR_rpt"/>
</dbReference>
<dbReference type="InterPro" id="IPR036388">
    <property type="entry name" value="WH-like_DNA-bd_sf"/>
</dbReference>
<evidence type="ECO:0000256" key="2">
    <source>
        <dbReference type="ARBA" id="ARBA00022840"/>
    </source>
</evidence>
<dbReference type="PROSITE" id="PS50005">
    <property type="entry name" value="TPR"/>
    <property type="match status" value="1"/>
</dbReference>
<dbReference type="KEGG" id="dsy:DSY3806"/>
<sequence length="1019" mass="114873">MKDERFLVQILGKPQVLKDGHLLNVERRKARALLYYVAAHSYPVSREELLNILWPEQQSSAAQHTLSVILYDLRKFLDGLLVVDKNLLSFAPTVEVDARVFKGNLTSPLCNPGLIHEALQLYRGDFLEGFNLPNAPEYNLWLEAERERYVRMRIRGLALVAEHYEKQGELYLALESLERALDLEPLQEDLQCSCMRLLYLVGDRPGAIRQYQKLCRLLDEEMGVPPMPQTMEVYEAVITDTLRESMINRTVNLQANNKRMEKGLRSKPPDPMPFAGRKAELQKMHELVQDNKTGVIFIEGEPGIGKTRLTEEFIRNSEALILRGTARELEQILPYQPFVEALRELRFRPEWPTLDELIQSELAPIWREEIECLIPEMKNNFSIEKKRDLALDKHRLWEAIKQLLSVLAVQRRVIFILDDLQWADTSTLGLLSYLVRQAGDEPIMFVGITRPFNRKSRLAKLIQALGREVKFVRIALQPLELDDLAFIAQHFSLSQTKVLADYLMNISEGSPYIVKEVVQYMLETGYLSPDGQVNLNALSKTTVIPKTVHNFISMRLGRLTVISRSVLDTAAVVGREFDFMLVAKAVALSEDAALDGLEDLCSLGIIRTVGGFRYTFDHSLTQEVVYREIETSRSKWLHRRIAEALESAKSGHQGSSAGLIAWHFSKSNVPERATPYALLAGKISSHLGAWNEAIAFYEQALTYLDDLVRISVMHNLGIMLIADRQGHRAAQIYRKAAALAISQGKTAYAELCLGCALIVENPDFSEVIWGMPPVLLGEDVPEAKKHLKKAELLMEEAGLVELLPNLKLSLGLIEARQGNLHQAVAYLREGFAIAAGAENVEAMLHIKLVTQMNLSALLQIIDDPSAYETALAGLKQAQEKDMRFIQPQLLSILGKIALADHDLHMAENYFSQGLVLAERMSMLYVVADITDCLGQLALKHGQKELAVSLFSKALVNADTLEMNHQATQIRMRLASLLPPAEAEMRLMEIRELIKKGGYLCLFERINLPEAEKAIISVIG</sequence>
<dbReference type="EMBL" id="AP008230">
    <property type="protein sequence ID" value="BAE85595.1"/>
    <property type="molecule type" value="Genomic_DNA"/>
</dbReference>
<dbReference type="GO" id="GO:0003677">
    <property type="term" value="F:DNA binding"/>
    <property type="evidence" value="ECO:0007669"/>
    <property type="project" value="InterPro"/>
</dbReference>
<keyword evidence="3" id="KW-0802">TPR repeat</keyword>
<dbReference type="GO" id="GO:0006355">
    <property type="term" value="P:regulation of DNA-templated transcription"/>
    <property type="evidence" value="ECO:0007669"/>
    <property type="project" value="InterPro"/>
</dbReference>
<dbReference type="Proteomes" id="UP000001946">
    <property type="component" value="Chromosome"/>
</dbReference>
<dbReference type="SMART" id="SM00028">
    <property type="entry name" value="TPR"/>
    <property type="match status" value="6"/>
</dbReference>
<protein>
    <recommendedName>
        <fullName evidence="4">Bacterial transcriptional activator domain-containing protein</fullName>
    </recommendedName>
</protein>
<dbReference type="InterPro" id="IPR011990">
    <property type="entry name" value="TPR-like_helical_dom_sf"/>
</dbReference>
<dbReference type="InterPro" id="IPR005158">
    <property type="entry name" value="BTAD"/>
</dbReference>
<organism evidence="5 6">
    <name type="scientific">Desulfitobacterium hafniense (strain Y51)</name>
    <dbReference type="NCBI Taxonomy" id="138119"/>
    <lineage>
        <taxon>Bacteria</taxon>
        <taxon>Bacillati</taxon>
        <taxon>Bacillota</taxon>
        <taxon>Clostridia</taxon>
        <taxon>Eubacteriales</taxon>
        <taxon>Desulfitobacteriaceae</taxon>
        <taxon>Desulfitobacterium</taxon>
    </lineage>
</organism>
<feature type="repeat" description="TPR" evidence="3">
    <location>
        <begin position="154"/>
        <end position="187"/>
    </location>
</feature>
<dbReference type="Gene3D" id="1.10.10.10">
    <property type="entry name" value="Winged helix-like DNA-binding domain superfamily/Winged helix DNA-binding domain"/>
    <property type="match status" value="1"/>
</dbReference>